<dbReference type="InterPro" id="IPR013783">
    <property type="entry name" value="Ig-like_fold"/>
</dbReference>
<dbReference type="SMART" id="SM00407">
    <property type="entry name" value="IGc1"/>
    <property type="match status" value="1"/>
</dbReference>
<sequence>MDFAATASWSVMTRSFCFMGAVQGTVLLSHADLFVHGFIHQAEPSVRLRSVHAADSRHPRMLLCTGYGFYPKQIRVMWLRNGNNVTSDVTSTEELSNGNWLYQIHSYLEFTPRSGGEISCVVEHASLTQPKVYDWVPLLLHRFVLKFEERI</sequence>
<dbReference type="Gene3D" id="2.60.40.10">
    <property type="entry name" value="Immunoglobulins"/>
    <property type="match status" value="1"/>
</dbReference>
<dbReference type="InterPro" id="IPR003597">
    <property type="entry name" value="Ig_C1-set"/>
</dbReference>
<dbReference type="InterPro" id="IPR007110">
    <property type="entry name" value="Ig-like_dom"/>
</dbReference>
<organism evidence="3 4">
    <name type="scientific">Gasterosteus aculeatus aculeatus</name>
    <name type="common">three-spined stickleback</name>
    <dbReference type="NCBI Taxonomy" id="481459"/>
    <lineage>
        <taxon>Eukaryota</taxon>
        <taxon>Metazoa</taxon>
        <taxon>Chordata</taxon>
        <taxon>Craniata</taxon>
        <taxon>Vertebrata</taxon>
        <taxon>Euteleostomi</taxon>
        <taxon>Actinopterygii</taxon>
        <taxon>Neopterygii</taxon>
        <taxon>Teleostei</taxon>
        <taxon>Neoteleostei</taxon>
        <taxon>Acanthomorphata</taxon>
        <taxon>Eupercaria</taxon>
        <taxon>Perciformes</taxon>
        <taxon>Cottioidei</taxon>
        <taxon>Gasterosteales</taxon>
        <taxon>Gasterosteidae</taxon>
        <taxon>Gasterosteus</taxon>
    </lineage>
</organism>
<protein>
    <recommendedName>
        <fullName evidence="2">Ig-like domain-containing protein</fullName>
    </recommendedName>
</protein>
<feature type="chain" id="PRO_5042822804" description="Ig-like domain-containing protein" evidence="1">
    <location>
        <begin position="25"/>
        <end position="151"/>
    </location>
</feature>
<dbReference type="Ensembl" id="ENSGACT00000085825.1">
    <property type="protein sequence ID" value="ENSGACP00000058095.1"/>
    <property type="gene ID" value="ENSGACG00000033159.1"/>
</dbReference>
<evidence type="ECO:0000313" key="3">
    <source>
        <dbReference type="Ensembl" id="ENSGACP00000058095.1"/>
    </source>
</evidence>
<dbReference type="AlphaFoldDB" id="A0AAQ4R3D9"/>
<evidence type="ECO:0000259" key="2">
    <source>
        <dbReference type="PROSITE" id="PS50835"/>
    </source>
</evidence>
<reference evidence="3 4" key="1">
    <citation type="journal article" date="2021" name="G3 (Bethesda)">
        <title>Improved contiguity of the threespine stickleback genome using long-read sequencing.</title>
        <authorList>
            <person name="Nath S."/>
            <person name="Shaw D.E."/>
            <person name="White M.A."/>
        </authorList>
    </citation>
    <scope>NUCLEOTIDE SEQUENCE [LARGE SCALE GENOMIC DNA]</scope>
    <source>
        <strain evidence="3 4">Lake Benthic</strain>
    </source>
</reference>
<dbReference type="Pfam" id="PF07654">
    <property type="entry name" value="C1-set"/>
    <property type="match status" value="1"/>
</dbReference>
<proteinExistence type="predicted"/>
<dbReference type="PANTHER" id="PTHR19944:SF99">
    <property type="entry name" value="HLA CLASS II HISTOCOMPATIBILITY ANTIGEN, DRB1 BETA CHAIN"/>
    <property type="match status" value="1"/>
</dbReference>
<reference evidence="3" key="2">
    <citation type="submission" date="2025-08" db="UniProtKB">
        <authorList>
            <consortium name="Ensembl"/>
        </authorList>
    </citation>
    <scope>IDENTIFICATION</scope>
</reference>
<evidence type="ECO:0000313" key="4">
    <source>
        <dbReference type="Proteomes" id="UP000007635"/>
    </source>
</evidence>
<keyword evidence="1" id="KW-0732">Signal</keyword>
<feature type="signal peptide" evidence="1">
    <location>
        <begin position="1"/>
        <end position="24"/>
    </location>
</feature>
<dbReference type="InterPro" id="IPR050160">
    <property type="entry name" value="MHC/Immunoglobulin"/>
</dbReference>
<dbReference type="GeneTree" id="ENSGT00950000183127"/>
<feature type="domain" description="Ig-like" evidence="2">
    <location>
        <begin position="44"/>
        <end position="133"/>
    </location>
</feature>
<name>A0AAQ4R3D9_GASAC</name>
<reference evidence="3" key="3">
    <citation type="submission" date="2025-09" db="UniProtKB">
        <authorList>
            <consortium name="Ensembl"/>
        </authorList>
    </citation>
    <scope>IDENTIFICATION</scope>
</reference>
<dbReference type="PROSITE" id="PS50835">
    <property type="entry name" value="IG_LIKE"/>
    <property type="match status" value="1"/>
</dbReference>
<evidence type="ECO:0000256" key="1">
    <source>
        <dbReference type="SAM" id="SignalP"/>
    </source>
</evidence>
<dbReference type="InterPro" id="IPR036179">
    <property type="entry name" value="Ig-like_dom_sf"/>
</dbReference>
<dbReference type="SUPFAM" id="SSF48726">
    <property type="entry name" value="Immunoglobulin"/>
    <property type="match status" value="1"/>
</dbReference>
<accession>A0AAQ4R3D9</accession>
<dbReference type="PANTHER" id="PTHR19944">
    <property type="entry name" value="MHC CLASS II-RELATED"/>
    <property type="match status" value="1"/>
</dbReference>
<dbReference type="Proteomes" id="UP000007635">
    <property type="component" value="Chromosome XX"/>
</dbReference>
<keyword evidence="4" id="KW-1185">Reference proteome</keyword>